<comment type="pathway">
    <text evidence="2">Cofactor biosynthesis; tetrahydrofolate biosynthesis; 2-amino-4-hydroxy-6-hydroxymethyl-7,8-dihydropteridine diphosphate from 7,8-dihydroneopterin triphosphate: step 4/4.</text>
</comment>
<dbReference type="GO" id="GO:0005524">
    <property type="term" value="F:ATP binding"/>
    <property type="evidence" value="ECO:0007669"/>
    <property type="project" value="UniProtKB-KW"/>
</dbReference>
<accession>A0A239JBC3</accession>
<keyword evidence="7" id="KW-0067">ATP-binding</keyword>
<keyword evidence="6 10" id="KW-0418">Kinase</keyword>
<evidence type="ECO:0000256" key="2">
    <source>
        <dbReference type="ARBA" id="ARBA00005051"/>
    </source>
</evidence>
<dbReference type="PANTHER" id="PTHR43071">
    <property type="entry name" value="2-AMINO-4-HYDROXY-6-HYDROXYMETHYLDIHYDROPTERIDINE PYROPHOSPHOKINASE"/>
    <property type="match status" value="1"/>
</dbReference>
<keyword evidence="5" id="KW-0547">Nucleotide-binding</keyword>
<evidence type="ECO:0000313" key="11">
    <source>
        <dbReference type="Proteomes" id="UP000198304"/>
    </source>
</evidence>
<dbReference type="EC" id="2.7.6.3" evidence="3"/>
<dbReference type="InterPro" id="IPR000550">
    <property type="entry name" value="Hppk"/>
</dbReference>
<dbReference type="Pfam" id="PF01288">
    <property type="entry name" value="HPPK"/>
    <property type="match status" value="1"/>
</dbReference>
<dbReference type="EMBL" id="FZOJ01000034">
    <property type="protein sequence ID" value="SNT03326.1"/>
    <property type="molecule type" value="Genomic_DNA"/>
</dbReference>
<dbReference type="InterPro" id="IPR035907">
    <property type="entry name" value="Hppk_sf"/>
</dbReference>
<dbReference type="GO" id="GO:0016301">
    <property type="term" value="F:kinase activity"/>
    <property type="evidence" value="ECO:0007669"/>
    <property type="project" value="UniProtKB-KW"/>
</dbReference>
<keyword evidence="4" id="KW-0808">Transferase</keyword>
<sequence length="161" mass="18610">MAKAYLGLGSNIGDKKEYLDQAVALLSQQEKVSVKKTSSYYETEPVGYTDQDIFLNIALEIDTTLEPYELLTYCNGIEETLKRKRIIRWGPRTIDIDILLYEGFSSNDERLTVPHPRMMERAFVMVPLYEIVQNIIINDVKIEDIIKNLNVEGIRKVTYDK</sequence>
<dbReference type="OrthoDB" id="9808041at2"/>
<evidence type="ECO:0000256" key="7">
    <source>
        <dbReference type="ARBA" id="ARBA00022840"/>
    </source>
</evidence>
<gene>
    <name evidence="10" type="ORF">SAMN05446037_103446</name>
</gene>
<dbReference type="GO" id="GO:0003848">
    <property type="term" value="F:2-amino-4-hydroxy-6-hydroxymethyldihydropteridine diphosphokinase activity"/>
    <property type="evidence" value="ECO:0007669"/>
    <property type="project" value="UniProtKB-EC"/>
</dbReference>
<dbReference type="GO" id="GO:0046654">
    <property type="term" value="P:tetrahydrofolate biosynthetic process"/>
    <property type="evidence" value="ECO:0007669"/>
    <property type="project" value="UniProtKB-UniPathway"/>
</dbReference>
<evidence type="ECO:0000256" key="1">
    <source>
        <dbReference type="ARBA" id="ARBA00000198"/>
    </source>
</evidence>
<dbReference type="SUPFAM" id="SSF55083">
    <property type="entry name" value="6-hydroxymethyl-7,8-dihydropterin pyrophosphokinase, HPPK"/>
    <property type="match status" value="1"/>
</dbReference>
<dbReference type="NCBIfam" id="TIGR01498">
    <property type="entry name" value="folK"/>
    <property type="match status" value="1"/>
</dbReference>
<protein>
    <recommendedName>
        <fullName evidence="3">2-amino-4-hydroxy-6-hydroxymethyldihydropteridine diphosphokinase</fullName>
        <ecNumber evidence="3">2.7.6.3</ecNumber>
    </recommendedName>
</protein>
<evidence type="ECO:0000256" key="3">
    <source>
        <dbReference type="ARBA" id="ARBA00013253"/>
    </source>
</evidence>
<feature type="domain" description="7,8-dihydro-6-hydroxymethylpterin-pyrophosphokinase" evidence="9">
    <location>
        <begin position="88"/>
        <end position="99"/>
    </location>
</feature>
<comment type="catalytic activity">
    <reaction evidence="1">
        <text>6-hydroxymethyl-7,8-dihydropterin + ATP = (7,8-dihydropterin-6-yl)methyl diphosphate + AMP + H(+)</text>
        <dbReference type="Rhea" id="RHEA:11412"/>
        <dbReference type="ChEBI" id="CHEBI:15378"/>
        <dbReference type="ChEBI" id="CHEBI:30616"/>
        <dbReference type="ChEBI" id="CHEBI:44841"/>
        <dbReference type="ChEBI" id="CHEBI:72950"/>
        <dbReference type="ChEBI" id="CHEBI:456215"/>
        <dbReference type="EC" id="2.7.6.3"/>
    </reaction>
</comment>
<dbReference type="UniPathway" id="UPA00077">
    <property type="reaction ID" value="UER00155"/>
</dbReference>
<organism evidence="10 11">
    <name type="scientific">Anaerovirgula multivorans</name>
    <dbReference type="NCBI Taxonomy" id="312168"/>
    <lineage>
        <taxon>Bacteria</taxon>
        <taxon>Bacillati</taxon>
        <taxon>Bacillota</taxon>
        <taxon>Clostridia</taxon>
        <taxon>Peptostreptococcales</taxon>
        <taxon>Natronincolaceae</taxon>
        <taxon>Anaerovirgula</taxon>
    </lineage>
</organism>
<dbReference type="PROSITE" id="PS00794">
    <property type="entry name" value="HPPK"/>
    <property type="match status" value="1"/>
</dbReference>
<evidence type="ECO:0000259" key="9">
    <source>
        <dbReference type="PROSITE" id="PS00794"/>
    </source>
</evidence>
<evidence type="ECO:0000313" key="10">
    <source>
        <dbReference type="EMBL" id="SNT03326.1"/>
    </source>
</evidence>
<dbReference type="CDD" id="cd00483">
    <property type="entry name" value="HPPK"/>
    <property type="match status" value="1"/>
</dbReference>
<evidence type="ECO:0000256" key="5">
    <source>
        <dbReference type="ARBA" id="ARBA00022741"/>
    </source>
</evidence>
<dbReference type="Gene3D" id="3.30.70.560">
    <property type="entry name" value="7,8-Dihydro-6-hydroxymethylpterin-pyrophosphokinase HPPK"/>
    <property type="match status" value="1"/>
</dbReference>
<evidence type="ECO:0000256" key="6">
    <source>
        <dbReference type="ARBA" id="ARBA00022777"/>
    </source>
</evidence>
<dbReference type="RefSeq" id="WP_089284936.1">
    <property type="nucleotide sequence ID" value="NZ_FZOJ01000034.1"/>
</dbReference>
<dbReference type="GO" id="GO:0046656">
    <property type="term" value="P:folic acid biosynthetic process"/>
    <property type="evidence" value="ECO:0007669"/>
    <property type="project" value="UniProtKB-KW"/>
</dbReference>
<keyword evidence="11" id="KW-1185">Reference proteome</keyword>
<name>A0A239JBC3_9FIRM</name>
<dbReference type="Proteomes" id="UP000198304">
    <property type="component" value="Unassembled WGS sequence"/>
</dbReference>
<dbReference type="PANTHER" id="PTHR43071:SF1">
    <property type="entry name" value="2-AMINO-4-HYDROXY-6-HYDROXYMETHYLDIHYDROPTERIDINE PYROPHOSPHOKINASE"/>
    <property type="match status" value="1"/>
</dbReference>
<dbReference type="AlphaFoldDB" id="A0A239JBC3"/>
<evidence type="ECO:0000256" key="8">
    <source>
        <dbReference type="ARBA" id="ARBA00022909"/>
    </source>
</evidence>
<reference evidence="10 11" key="1">
    <citation type="submission" date="2017-06" db="EMBL/GenBank/DDBJ databases">
        <authorList>
            <person name="Kim H.J."/>
            <person name="Triplett B.A."/>
        </authorList>
    </citation>
    <scope>NUCLEOTIDE SEQUENCE [LARGE SCALE GENOMIC DNA]</scope>
    <source>
        <strain evidence="10 11">SCA</strain>
    </source>
</reference>
<proteinExistence type="predicted"/>
<evidence type="ECO:0000256" key="4">
    <source>
        <dbReference type="ARBA" id="ARBA00022679"/>
    </source>
</evidence>
<keyword evidence="8" id="KW-0289">Folate biosynthesis</keyword>